<dbReference type="Proteomes" id="UP000189513">
    <property type="component" value="Unassembled WGS sequence"/>
</dbReference>
<gene>
    <name evidence="1" type="ORF">BON22_5487</name>
</gene>
<comment type="caution">
    <text evidence="1">The sequence shown here is derived from an EMBL/GenBank/DDBJ whole genome shotgun (WGS) entry which is preliminary data.</text>
</comment>
<keyword evidence="2" id="KW-1185">Reference proteome</keyword>
<name>A0A1V2KYE9_CYBFA</name>
<accession>A0A1V2KYE9</accession>
<dbReference type="Gene3D" id="1.10.10.2120">
    <property type="match status" value="1"/>
</dbReference>
<evidence type="ECO:0000313" key="2">
    <source>
        <dbReference type="Proteomes" id="UP000189513"/>
    </source>
</evidence>
<evidence type="ECO:0000313" key="1">
    <source>
        <dbReference type="EMBL" id="ONH64677.1"/>
    </source>
</evidence>
<organism evidence="1 2">
    <name type="scientific">Cyberlindnera fabianii</name>
    <name type="common">Yeast</name>
    <name type="synonym">Hansenula fabianii</name>
    <dbReference type="NCBI Taxonomy" id="36022"/>
    <lineage>
        <taxon>Eukaryota</taxon>
        <taxon>Fungi</taxon>
        <taxon>Dikarya</taxon>
        <taxon>Ascomycota</taxon>
        <taxon>Saccharomycotina</taxon>
        <taxon>Saccharomycetes</taxon>
        <taxon>Phaffomycetales</taxon>
        <taxon>Phaffomycetaceae</taxon>
        <taxon>Cyberlindnera</taxon>
    </lineage>
</organism>
<dbReference type="VEuPathDB" id="FungiDB:BON22_5487"/>
<sequence length="97" mass="10980">MTKPKDYDDANQGQFYDNTLPIRKIYTKLYEDSRGVTWSVARSRAQKYLPVLNKHPDILQELQGMNNNGDSQMVVPSLAQRQTTKGDVLLVKIGIGP</sequence>
<dbReference type="AlphaFoldDB" id="A0A1V2KYE9"/>
<dbReference type="EMBL" id="MPUK01000020">
    <property type="protein sequence ID" value="ONH64677.1"/>
    <property type="molecule type" value="Genomic_DNA"/>
</dbReference>
<reference evidence="2" key="1">
    <citation type="journal article" date="2017" name="Genome Announc.">
        <title>Genome sequences of Cyberlindnera fabianii 65, Pichia kudriavzevii 129, and Saccharomyces cerevisiae 131 isolated from fermented masau fruits in Zimbabwe.</title>
        <authorList>
            <person name="van Rijswijck I.M.H."/>
            <person name="Derks M.F.L."/>
            <person name="Abee T."/>
            <person name="de Ridder D."/>
            <person name="Smid E.J."/>
        </authorList>
    </citation>
    <scope>NUCLEOTIDE SEQUENCE [LARGE SCALE GENOMIC DNA]</scope>
    <source>
        <strain evidence="2">65</strain>
    </source>
</reference>
<protein>
    <submittedName>
        <fullName evidence="1">Uncharacterized protein</fullName>
    </submittedName>
</protein>
<proteinExistence type="predicted"/>